<feature type="region of interest" description="Disordered" evidence="1">
    <location>
        <begin position="390"/>
        <end position="415"/>
    </location>
</feature>
<dbReference type="RefSeq" id="WP_236500250.1">
    <property type="nucleotide sequence ID" value="NZ_CP091244.1"/>
</dbReference>
<proteinExistence type="predicted"/>
<accession>A0ABY3T2B1</accession>
<evidence type="ECO:0000313" key="4">
    <source>
        <dbReference type="Proteomes" id="UP001054801"/>
    </source>
</evidence>
<organism evidence="3 4">
    <name type="scientific">Thiothrix winogradskyi</name>
    <dbReference type="NCBI Taxonomy" id="96472"/>
    <lineage>
        <taxon>Bacteria</taxon>
        <taxon>Pseudomonadati</taxon>
        <taxon>Pseudomonadota</taxon>
        <taxon>Gammaproteobacteria</taxon>
        <taxon>Thiotrichales</taxon>
        <taxon>Thiotrichaceae</taxon>
        <taxon>Thiothrix</taxon>
    </lineage>
</organism>
<protein>
    <submittedName>
        <fullName evidence="3">Uncharacterized protein</fullName>
    </submittedName>
</protein>
<evidence type="ECO:0000313" key="3">
    <source>
        <dbReference type="EMBL" id="UJS25349.1"/>
    </source>
</evidence>
<gene>
    <name evidence="3" type="ORF">L2Y54_04725</name>
</gene>
<evidence type="ECO:0000256" key="2">
    <source>
        <dbReference type="SAM" id="Phobius"/>
    </source>
</evidence>
<sequence length="525" mass="57377">MQHKNGVMKVAAFNTPEIPAITELSLRQEGFIMTDSNTNTNLDRPAHLVATKSLRDILGDLRKAEAWLLMAAFAAFLASAFFVVKYFAGGEMDPPNWTGEQWANAMLGLGITAVITAAQAFLYASGYKGPAAIVATVIVVFFGLFSEVSQSMEREDATVRERSEGSPVFQAALGSIQNLSVQATAPSGATTQLAAARGKLARHEAELAACRAKYRTDTRIQQCERYEHDKIAEARGELAAAEAAAGSSATMVGSALSAAITQAKTLEYDEDKHYAMIRLLKDLFNIGGIWASFLFAIIIIGTFEYAFHFVGSYVADHKRALLLLGRDTRGELIHADDNLAVAVGVTGATTPNGIPRDFGNAERDQYLNQITPERTELTNAVNVRLHPEAIPEATMDTPADTPETSRPDPPEANVRDLTRERFFKLIYMEVRSRILNGDVKPTVRPVTDAVTDVIRHHTKALGLQPSLIGKPERQKIAEKILEKLERETVLELNPQQGVGKPKYLLASRWANQPAPEIPMTGHAVR</sequence>
<reference evidence="3" key="1">
    <citation type="journal article" date="2022" name="Microorganisms">
        <title>Two New Species of Filamentous Sulfur Bacteria of the Genus Thiothrix, Thiothrix winogradskyi sp. nov. and 'Candidatus Thiothrix sulfatifontis' sp. nov.</title>
        <authorList>
            <person name="Ravin N.V."/>
            <person name="Rossetti S."/>
            <person name="Beletsky A.V."/>
            <person name="Kadnikov V.V."/>
            <person name="Rudenko T.S."/>
            <person name="Smolyakov D.D."/>
            <person name="Moskvitina M.I."/>
            <person name="Gureeva M.V."/>
            <person name="Mardanov A.V."/>
            <person name="Grabovich M.Y."/>
        </authorList>
    </citation>
    <scope>NUCLEOTIDE SEQUENCE</scope>
    <source>
        <strain evidence="3">CT3</strain>
    </source>
</reference>
<keyword evidence="2" id="KW-0812">Transmembrane</keyword>
<name>A0ABY3T2B1_9GAMM</name>
<evidence type="ECO:0000256" key="1">
    <source>
        <dbReference type="SAM" id="MobiDB-lite"/>
    </source>
</evidence>
<feature type="transmembrane region" description="Helical" evidence="2">
    <location>
        <begin position="130"/>
        <end position="148"/>
    </location>
</feature>
<keyword evidence="2" id="KW-0472">Membrane</keyword>
<dbReference type="EMBL" id="CP091244">
    <property type="protein sequence ID" value="UJS25349.1"/>
    <property type="molecule type" value="Genomic_DNA"/>
</dbReference>
<keyword evidence="2" id="KW-1133">Transmembrane helix</keyword>
<feature type="compositionally biased region" description="Basic and acidic residues" evidence="1">
    <location>
        <begin position="403"/>
        <end position="415"/>
    </location>
</feature>
<feature type="transmembrane region" description="Helical" evidence="2">
    <location>
        <begin position="105"/>
        <end position="124"/>
    </location>
</feature>
<keyword evidence="4" id="KW-1185">Reference proteome</keyword>
<dbReference type="Proteomes" id="UP001054801">
    <property type="component" value="Chromosome"/>
</dbReference>
<feature type="transmembrane region" description="Helical" evidence="2">
    <location>
        <begin position="283"/>
        <end position="303"/>
    </location>
</feature>
<feature type="transmembrane region" description="Helical" evidence="2">
    <location>
        <begin position="66"/>
        <end position="84"/>
    </location>
</feature>